<gene>
    <name evidence="3" type="ORF">GPZ80_25145</name>
</gene>
<feature type="domain" description="Conserved hypothetical protein CHP02679 N terminus" evidence="2">
    <location>
        <begin position="25"/>
        <end position="234"/>
    </location>
</feature>
<dbReference type="InterPro" id="IPR024466">
    <property type="entry name" value="CHP02679_N"/>
</dbReference>
<protein>
    <submittedName>
        <fullName evidence="3">DUF2399 domain-containing protein</fullName>
    </submittedName>
</protein>
<dbReference type="Proteomes" id="UP000734823">
    <property type="component" value="Unassembled WGS sequence"/>
</dbReference>
<name>A0ABR7LCM8_9PSEU</name>
<dbReference type="InterPro" id="IPR024465">
    <property type="entry name" value="DUF2399"/>
</dbReference>
<comment type="caution">
    <text evidence="3">The sequence shown here is derived from an EMBL/GenBank/DDBJ whole genome shotgun (WGS) entry which is preliminary data.</text>
</comment>
<keyword evidence="4" id="KW-1185">Reference proteome</keyword>
<accession>A0ABR7LCM8</accession>
<feature type="domain" description="DUF2399" evidence="1">
    <location>
        <begin position="240"/>
        <end position="390"/>
    </location>
</feature>
<evidence type="ECO:0000259" key="1">
    <source>
        <dbReference type="Pfam" id="PF09664"/>
    </source>
</evidence>
<dbReference type="Pfam" id="PF11796">
    <property type="entry name" value="DUF3323"/>
    <property type="match status" value="1"/>
</dbReference>
<reference evidence="3 4" key="1">
    <citation type="submission" date="2020-06" db="EMBL/GenBank/DDBJ databases">
        <title>Actinokineospora xiongansis sp. nov., isolated from soil of Baiyangdian.</title>
        <authorList>
            <person name="Zhang X."/>
        </authorList>
    </citation>
    <scope>NUCLEOTIDE SEQUENCE [LARGE SCALE GENOMIC DNA]</scope>
    <source>
        <strain evidence="3 4">HBU206404</strain>
    </source>
</reference>
<dbReference type="Pfam" id="PF09664">
    <property type="entry name" value="DUF2399"/>
    <property type="match status" value="1"/>
</dbReference>
<evidence type="ECO:0000313" key="4">
    <source>
        <dbReference type="Proteomes" id="UP000734823"/>
    </source>
</evidence>
<evidence type="ECO:0000259" key="2">
    <source>
        <dbReference type="Pfam" id="PF11796"/>
    </source>
</evidence>
<organism evidence="3 4">
    <name type="scientific">Actinokineospora xionganensis</name>
    <dbReference type="NCBI Taxonomy" id="2684470"/>
    <lineage>
        <taxon>Bacteria</taxon>
        <taxon>Bacillati</taxon>
        <taxon>Actinomycetota</taxon>
        <taxon>Actinomycetes</taxon>
        <taxon>Pseudonocardiales</taxon>
        <taxon>Pseudonocardiaceae</taxon>
        <taxon>Actinokineospora</taxon>
    </lineage>
</organism>
<sequence length="391" mass="41896">MTMREVYGRPEYEVLWRQARKAVARGQVKLGYKAPNPAAAAAVSDLIGRQLTALVGTTIVVADLDERLRTGEFHCGLGEVLAAVHGEPVVFSPEQPSVDASRREWSDKILTEALTAAGLQSAPWASLWIDHVRRYAKLPPEQLAEPAAQAIAILSRLTLTPGAIPTEWIARTDLAADPRALDRGQKVAGLVLRAAALAHGFEFPKTADDERVLWERCGIALDGLSATVLSVGLPLPRHADLRDLGGAPRDLVAPGTVVWVCQNPRLVEAAIDAGLTKPLVCLSGGLNTVTRQLLSRLAASGAVIHCHADFDRTGLLLTRHVLAVTDGVPWRMGADDYREGLDLARAENVDLPPLGPDPGAAPWEPVLTEALRAGWAVDEEVVLPLLLADLS</sequence>
<dbReference type="EMBL" id="JABVED010000016">
    <property type="protein sequence ID" value="MBC6450451.1"/>
    <property type="molecule type" value="Genomic_DNA"/>
</dbReference>
<proteinExistence type="predicted"/>
<evidence type="ECO:0000313" key="3">
    <source>
        <dbReference type="EMBL" id="MBC6450451.1"/>
    </source>
</evidence>